<evidence type="ECO:0000313" key="2">
    <source>
        <dbReference type="Proteomes" id="UP001595803"/>
    </source>
</evidence>
<evidence type="ECO:0000313" key="1">
    <source>
        <dbReference type="EMBL" id="MFC3834337.1"/>
    </source>
</evidence>
<dbReference type="PIRSF" id="PIRSF030802">
    <property type="entry name" value="UCP030802"/>
    <property type="match status" value="1"/>
</dbReference>
<reference evidence="2" key="1">
    <citation type="journal article" date="2019" name="Int. J. Syst. Evol. Microbiol.">
        <title>The Global Catalogue of Microorganisms (GCM) 10K type strain sequencing project: providing services to taxonomists for standard genome sequencing and annotation.</title>
        <authorList>
            <consortium name="The Broad Institute Genomics Platform"/>
            <consortium name="The Broad Institute Genome Sequencing Center for Infectious Disease"/>
            <person name="Wu L."/>
            <person name="Ma J."/>
        </authorList>
    </citation>
    <scope>NUCLEOTIDE SEQUENCE [LARGE SCALE GENOMIC DNA]</scope>
    <source>
        <strain evidence="2">CCTCC AB 2017081</strain>
    </source>
</reference>
<dbReference type="RefSeq" id="WP_380102873.1">
    <property type="nucleotide sequence ID" value="NZ_JBHRZG010000022.1"/>
</dbReference>
<comment type="caution">
    <text evidence="1">The sequence shown here is derived from an EMBL/GenBank/DDBJ whole genome shotgun (WGS) entry which is preliminary data.</text>
</comment>
<keyword evidence="2" id="KW-1185">Reference proteome</keyword>
<accession>A0ABV7ZCF3</accession>
<dbReference type="Proteomes" id="UP001595803">
    <property type="component" value="Unassembled WGS sequence"/>
</dbReference>
<organism evidence="1 2">
    <name type="scientific">Deinococcus rufus</name>
    <dbReference type="NCBI Taxonomy" id="2136097"/>
    <lineage>
        <taxon>Bacteria</taxon>
        <taxon>Thermotogati</taxon>
        <taxon>Deinococcota</taxon>
        <taxon>Deinococci</taxon>
        <taxon>Deinococcales</taxon>
        <taxon>Deinococcaceae</taxon>
        <taxon>Deinococcus</taxon>
    </lineage>
</organism>
<name>A0ABV7ZCF3_9DEIO</name>
<dbReference type="EMBL" id="JBHRZG010000022">
    <property type="protein sequence ID" value="MFC3834337.1"/>
    <property type="molecule type" value="Genomic_DNA"/>
</dbReference>
<sequence>MIYAFVNPDPLLFDDPDSAAPPLATGVAHLLRDAELIPVTGRDELGLLEVPAAFTSWQVLLYGAVVLTPEGTEDDGWRRVTADIQTRHASAVGLAAQALAHISMFGQLDVQVELVERGGSPLLVRATHPHGLELALRQAAAEWQAWIDDGPFAAHLRLLHDGLTLVVLPRELGADGAVNHVMQAVSDLDLSVGVGARDADRTFLALCDLTIIPGNTAWLERTPTDLED</sequence>
<protein>
    <submittedName>
        <fullName evidence="1">Uncharacterized protein</fullName>
    </submittedName>
</protein>
<proteinExistence type="predicted"/>
<dbReference type="InterPro" id="IPR024197">
    <property type="entry name" value="TPP-like"/>
</dbReference>
<gene>
    <name evidence="1" type="ORF">ACFOSB_15900</name>
</gene>